<evidence type="ECO:0000313" key="6">
    <source>
        <dbReference type="Proteomes" id="UP001566132"/>
    </source>
</evidence>
<comment type="subcellular location">
    <subcellularLocation>
        <location evidence="1">Mitochondrion</location>
    </subcellularLocation>
</comment>
<evidence type="ECO:0000256" key="3">
    <source>
        <dbReference type="ARBA" id="ARBA00022946"/>
    </source>
</evidence>
<dbReference type="Pfam" id="PF06644">
    <property type="entry name" value="ATP11"/>
    <property type="match status" value="1"/>
</dbReference>
<dbReference type="EMBL" id="JBDJPC010000009">
    <property type="protein sequence ID" value="KAL1491945.1"/>
    <property type="molecule type" value="Genomic_DNA"/>
</dbReference>
<name>A0ABD1EBK3_HYPHA</name>
<proteinExistence type="inferred from homology"/>
<keyword evidence="4" id="KW-0496">Mitochondrion</keyword>
<dbReference type="InterPro" id="IPR010591">
    <property type="entry name" value="ATP11"/>
</dbReference>
<evidence type="ECO:0000256" key="2">
    <source>
        <dbReference type="ARBA" id="ARBA00009116"/>
    </source>
</evidence>
<comment type="similarity">
    <text evidence="2">Belongs to the ATP11 family.</text>
</comment>
<evidence type="ECO:0000256" key="1">
    <source>
        <dbReference type="ARBA" id="ARBA00004173"/>
    </source>
</evidence>
<evidence type="ECO:0000313" key="5">
    <source>
        <dbReference type="EMBL" id="KAL1491945.1"/>
    </source>
</evidence>
<keyword evidence="3" id="KW-0809">Transit peptide</keyword>
<comment type="caution">
    <text evidence="5">The sequence shown here is derived from an EMBL/GenBank/DDBJ whole genome shotgun (WGS) entry which is preliminary data.</text>
</comment>
<dbReference type="GO" id="GO:0005739">
    <property type="term" value="C:mitochondrion"/>
    <property type="evidence" value="ECO:0007669"/>
    <property type="project" value="UniProtKB-SubCell"/>
</dbReference>
<protein>
    <recommendedName>
        <fullName evidence="7">ATP synthase mitochondrial F1 complex assembly factor 1</fullName>
    </recommendedName>
</protein>
<dbReference type="Proteomes" id="UP001566132">
    <property type="component" value="Unassembled WGS sequence"/>
</dbReference>
<accession>A0ABD1EBK3</accession>
<dbReference type="PANTHER" id="PTHR13126">
    <property type="entry name" value="CHAPERONE ATP11"/>
    <property type="match status" value="1"/>
</dbReference>
<reference evidence="5 6" key="1">
    <citation type="submission" date="2024-05" db="EMBL/GenBank/DDBJ databases">
        <title>Genetic variation in Jamaican populations of the coffee berry borer (Hypothenemus hampei).</title>
        <authorList>
            <person name="Errbii M."/>
            <person name="Myrie A."/>
        </authorList>
    </citation>
    <scope>NUCLEOTIDE SEQUENCE [LARGE SCALE GENOMIC DNA]</scope>
    <source>
        <strain evidence="5">JA-Hopewell-2020-01-JO</strain>
        <tissue evidence="5">Whole body</tissue>
    </source>
</reference>
<dbReference type="PANTHER" id="PTHR13126:SF0">
    <property type="entry name" value="ATP SYNTHASE MITOCHONDRIAL F1 COMPLEX ASSEMBLY FACTOR 1"/>
    <property type="match status" value="1"/>
</dbReference>
<organism evidence="5 6">
    <name type="scientific">Hypothenemus hampei</name>
    <name type="common">Coffee berry borer</name>
    <dbReference type="NCBI Taxonomy" id="57062"/>
    <lineage>
        <taxon>Eukaryota</taxon>
        <taxon>Metazoa</taxon>
        <taxon>Ecdysozoa</taxon>
        <taxon>Arthropoda</taxon>
        <taxon>Hexapoda</taxon>
        <taxon>Insecta</taxon>
        <taxon>Pterygota</taxon>
        <taxon>Neoptera</taxon>
        <taxon>Endopterygota</taxon>
        <taxon>Coleoptera</taxon>
        <taxon>Polyphaga</taxon>
        <taxon>Cucujiformia</taxon>
        <taxon>Curculionidae</taxon>
        <taxon>Scolytinae</taxon>
        <taxon>Hypothenemus</taxon>
    </lineage>
</organism>
<keyword evidence="6" id="KW-1185">Reference proteome</keyword>
<gene>
    <name evidence="5" type="ORF">ABEB36_012461</name>
</gene>
<evidence type="ECO:0008006" key="7">
    <source>
        <dbReference type="Google" id="ProtNLM"/>
    </source>
</evidence>
<sequence length="283" mass="33100">MHITSNLQKFLLYRGSYRIAKRVSQKNIMTTPRKMQEVMEDLKGNPYYDKYAKKIAEIQKNSPEEFKSKVEDLAKNISKKIEPAKERQYSQLLKPKEGITAPVQSEESPLNKILKVNLIKDKSVEEITAIWQKYHLEKEDCIAAVIPQKDFNVLEETSSKYPTFLLPLPRSQGYEFIMCQFESNSVHFTPLLFFQVHKENAPECLTITHYKEFKDDKGIVLMRGEYDKNILNAKEAQCLANQLQMFYVQKDEKKLELLERFTYKPDSFDHMDLVKEIGNLSLA</sequence>
<dbReference type="AlphaFoldDB" id="A0ABD1EBK3"/>
<evidence type="ECO:0000256" key="4">
    <source>
        <dbReference type="ARBA" id="ARBA00023128"/>
    </source>
</evidence>